<dbReference type="EMBL" id="MKHE01000005">
    <property type="protein sequence ID" value="OWK14158.1"/>
    <property type="molecule type" value="Genomic_DNA"/>
</dbReference>
<evidence type="ECO:0000313" key="2">
    <source>
        <dbReference type="Proteomes" id="UP000242450"/>
    </source>
</evidence>
<organism evidence="1 2">
    <name type="scientific">Cervus elaphus hippelaphus</name>
    <name type="common">European red deer</name>
    <dbReference type="NCBI Taxonomy" id="46360"/>
    <lineage>
        <taxon>Eukaryota</taxon>
        <taxon>Metazoa</taxon>
        <taxon>Chordata</taxon>
        <taxon>Craniata</taxon>
        <taxon>Vertebrata</taxon>
        <taxon>Euteleostomi</taxon>
        <taxon>Mammalia</taxon>
        <taxon>Eutheria</taxon>
        <taxon>Laurasiatheria</taxon>
        <taxon>Artiodactyla</taxon>
        <taxon>Ruminantia</taxon>
        <taxon>Pecora</taxon>
        <taxon>Cervidae</taxon>
        <taxon>Cervinae</taxon>
        <taxon>Cervus</taxon>
    </lineage>
</organism>
<gene>
    <name evidence="1" type="ORF">Celaphus_00001692</name>
</gene>
<feature type="non-terminal residue" evidence="1">
    <location>
        <position position="145"/>
    </location>
</feature>
<keyword evidence="2" id="KW-1185">Reference proteome</keyword>
<name>A0A212D7D5_CEREH</name>
<dbReference type="OrthoDB" id="8061355at2759"/>
<dbReference type="Proteomes" id="UP000242450">
    <property type="component" value="Chromosome 5"/>
</dbReference>
<proteinExistence type="predicted"/>
<protein>
    <submittedName>
        <fullName evidence="1">ABCA9</fullName>
    </submittedName>
</protein>
<reference evidence="1 2" key="1">
    <citation type="journal article" date="2018" name="Mol. Genet. Genomics">
        <title>The red deer Cervus elaphus genome CerEla1.0: sequencing, annotating, genes, and chromosomes.</title>
        <authorList>
            <person name="Bana N.A."/>
            <person name="Nyiri A."/>
            <person name="Nagy J."/>
            <person name="Frank K."/>
            <person name="Nagy T."/>
            <person name="Steger V."/>
            <person name="Schiller M."/>
            <person name="Lakatos P."/>
            <person name="Sugar L."/>
            <person name="Horn P."/>
            <person name="Barta E."/>
            <person name="Orosz L."/>
        </authorList>
    </citation>
    <scope>NUCLEOTIDE SEQUENCE [LARGE SCALE GENOMIC DNA]</scope>
    <source>
        <strain evidence="1">Hungarian</strain>
    </source>
</reference>
<feature type="non-terminal residue" evidence="1">
    <location>
        <position position="1"/>
    </location>
</feature>
<dbReference type="AlphaFoldDB" id="A0A212D7D5"/>
<comment type="caution">
    <text evidence="1">The sequence shown here is derived from an EMBL/GenBank/DDBJ whole genome shotgun (WGS) entry which is preliminary data.</text>
</comment>
<accession>A0A212D7D5</accession>
<sequence length="145" mass="16348">LLLFGITFGPQLFEHLFYRLHQKSYSWGLSPNMYFLSPGQPPRAPLTRLLVINRTGSSIDDFIYSLRHQNIALEVDAFGTRNGPNESSYNGAITVTGDDKDPRFSIACNTKRLNCFPVLMDIISNGLLGMLNSSEHIQTDRATYF</sequence>
<evidence type="ECO:0000313" key="1">
    <source>
        <dbReference type="EMBL" id="OWK14158.1"/>
    </source>
</evidence>